<dbReference type="AlphaFoldDB" id="A0A562TC06"/>
<keyword evidence="3" id="KW-1185">Reference proteome</keyword>
<comment type="caution">
    <text evidence="2">The sequence shown here is derived from an EMBL/GenBank/DDBJ whole genome shotgun (WGS) entry which is preliminary data.</text>
</comment>
<organism evidence="2 3">
    <name type="scientific">Chitinophaga japonensis</name>
    <name type="common">Flexibacter japonensis</name>
    <dbReference type="NCBI Taxonomy" id="104662"/>
    <lineage>
        <taxon>Bacteria</taxon>
        <taxon>Pseudomonadati</taxon>
        <taxon>Bacteroidota</taxon>
        <taxon>Chitinophagia</taxon>
        <taxon>Chitinophagales</taxon>
        <taxon>Chitinophagaceae</taxon>
        <taxon>Chitinophaga</taxon>
    </lineage>
</organism>
<dbReference type="EMBL" id="VLLG01000002">
    <property type="protein sequence ID" value="TWI91042.1"/>
    <property type="molecule type" value="Genomic_DNA"/>
</dbReference>
<dbReference type="RefSeq" id="WP_145710213.1">
    <property type="nucleotide sequence ID" value="NZ_BAAAFY010000001.1"/>
</dbReference>
<name>A0A562TC06_CHIJA</name>
<proteinExistence type="predicted"/>
<evidence type="ECO:0000313" key="2">
    <source>
        <dbReference type="EMBL" id="TWI91042.1"/>
    </source>
</evidence>
<protein>
    <submittedName>
        <fullName evidence="2">Uncharacterized protein</fullName>
    </submittedName>
</protein>
<keyword evidence="1" id="KW-0812">Transmembrane</keyword>
<sequence length="70" mass="7720">MKKTALISLLVGALIAILSYIATEANLLGVKTFFKIGFTGLGLMILAAGYFMISFLLEWAKDTEFFKKIL</sequence>
<dbReference type="OrthoDB" id="680593at2"/>
<keyword evidence="1" id="KW-1133">Transmembrane helix</keyword>
<evidence type="ECO:0000313" key="3">
    <source>
        <dbReference type="Proteomes" id="UP000316778"/>
    </source>
</evidence>
<accession>A0A562TC06</accession>
<feature type="transmembrane region" description="Helical" evidence="1">
    <location>
        <begin position="33"/>
        <end position="57"/>
    </location>
</feature>
<gene>
    <name evidence="2" type="ORF">LX66_0403</name>
</gene>
<dbReference type="Proteomes" id="UP000316778">
    <property type="component" value="Unassembled WGS sequence"/>
</dbReference>
<evidence type="ECO:0000256" key="1">
    <source>
        <dbReference type="SAM" id="Phobius"/>
    </source>
</evidence>
<reference evidence="2 3" key="1">
    <citation type="journal article" date="2013" name="Stand. Genomic Sci.">
        <title>Genomic Encyclopedia of Type Strains, Phase I: The one thousand microbial genomes (KMG-I) project.</title>
        <authorList>
            <person name="Kyrpides N.C."/>
            <person name="Woyke T."/>
            <person name="Eisen J.A."/>
            <person name="Garrity G."/>
            <person name="Lilburn T.G."/>
            <person name="Beck B.J."/>
            <person name="Whitman W.B."/>
            <person name="Hugenholtz P."/>
            <person name="Klenk H.P."/>
        </authorList>
    </citation>
    <scope>NUCLEOTIDE SEQUENCE [LARGE SCALE GENOMIC DNA]</scope>
    <source>
        <strain evidence="2 3">DSM 13484</strain>
    </source>
</reference>
<keyword evidence="1" id="KW-0472">Membrane</keyword>